<evidence type="ECO:0000313" key="6">
    <source>
        <dbReference type="Proteomes" id="UP000663852"/>
    </source>
</evidence>
<dbReference type="PANTHER" id="PTHR47926:SF382">
    <property type="entry name" value="PENTACOTRIPEPTIDE-REPEAT REGION OF PRORP DOMAIN-CONTAINING PROTEIN"/>
    <property type="match status" value="1"/>
</dbReference>
<dbReference type="InterPro" id="IPR011990">
    <property type="entry name" value="TPR-like_helical_dom_sf"/>
</dbReference>
<keyword evidence="3" id="KW-1133">Transmembrane helix</keyword>
<dbReference type="InterPro" id="IPR002885">
    <property type="entry name" value="PPR_rpt"/>
</dbReference>
<name>A0A815DBI0_ADIRI</name>
<keyword evidence="3" id="KW-0472">Membrane</keyword>
<dbReference type="NCBIfam" id="TIGR00756">
    <property type="entry name" value="PPR"/>
    <property type="match status" value="1"/>
</dbReference>
<dbReference type="InterPro" id="IPR046849">
    <property type="entry name" value="E2_motif"/>
</dbReference>
<dbReference type="PANTHER" id="PTHR47926">
    <property type="entry name" value="PENTATRICOPEPTIDE REPEAT-CONTAINING PROTEIN"/>
    <property type="match status" value="1"/>
</dbReference>
<dbReference type="GO" id="GO:0048731">
    <property type="term" value="P:system development"/>
    <property type="evidence" value="ECO:0007669"/>
    <property type="project" value="UniProtKB-ARBA"/>
</dbReference>
<dbReference type="SUPFAM" id="SSF48452">
    <property type="entry name" value="TPR-like"/>
    <property type="match status" value="1"/>
</dbReference>
<feature type="repeat" description="PPR" evidence="2">
    <location>
        <begin position="641"/>
        <end position="675"/>
    </location>
</feature>
<dbReference type="Pfam" id="PF14432">
    <property type="entry name" value="DYW_deaminase"/>
    <property type="match status" value="1"/>
</dbReference>
<dbReference type="GO" id="GO:0009451">
    <property type="term" value="P:RNA modification"/>
    <property type="evidence" value="ECO:0007669"/>
    <property type="project" value="InterPro"/>
</dbReference>
<evidence type="ECO:0000256" key="2">
    <source>
        <dbReference type="PROSITE-ProRule" id="PRU00708"/>
    </source>
</evidence>
<protein>
    <recommendedName>
        <fullName evidence="4">DYW domain-containing protein</fullName>
    </recommendedName>
</protein>
<organism evidence="5 6">
    <name type="scientific">Adineta ricciae</name>
    <name type="common">Rotifer</name>
    <dbReference type="NCBI Taxonomy" id="249248"/>
    <lineage>
        <taxon>Eukaryota</taxon>
        <taxon>Metazoa</taxon>
        <taxon>Spiralia</taxon>
        <taxon>Gnathifera</taxon>
        <taxon>Rotifera</taxon>
        <taxon>Eurotatoria</taxon>
        <taxon>Bdelloidea</taxon>
        <taxon>Adinetida</taxon>
        <taxon>Adinetidae</taxon>
        <taxon>Adineta</taxon>
    </lineage>
</organism>
<dbReference type="PROSITE" id="PS51375">
    <property type="entry name" value="PPR"/>
    <property type="match status" value="1"/>
</dbReference>
<reference evidence="5" key="1">
    <citation type="submission" date="2021-02" db="EMBL/GenBank/DDBJ databases">
        <authorList>
            <person name="Nowell W R."/>
        </authorList>
    </citation>
    <scope>NUCLEOTIDE SEQUENCE</scope>
</reference>
<accession>A0A815DBI0</accession>
<dbReference type="GO" id="GO:0008270">
    <property type="term" value="F:zinc ion binding"/>
    <property type="evidence" value="ECO:0007669"/>
    <property type="project" value="InterPro"/>
</dbReference>
<dbReference type="InterPro" id="IPR032867">
    <property type="entry name" value="DYW_dom"/>
</dbReference>
<dbReference type="Gene3D" id="1.25.40.10">
    <property type="entry name" value="Tetratricopeptide repeat domain"/>
    <property type="match status" value="6"/>
</dbReference>
<dbReference type="Pfam" id="PF01535">
    <property type="entry name" value="PPR"/>
    <property type="match status" value="7"/>
</dbReference>
<gene>
    <name evidence="5" type="ORF">EDS130_LOCUS30331</name>
</gene>
<sequence length="1313" mass="149335">MLTKLSNFPSVSFTIFLRTASNLRSDFELGKQMKLHNDNKQFKKVLELFDHHNKNNSAQTCYNLVITQVLKACAHLGDIKRGKIIHEMVFSRVDKDVYILVSLIHMYMQCGNVAQAEVLFEKTANRTLPMYGALMKGYLTNNHAQKAIDVFNTIENPGEIAVNLFLNACAQLGTREASVSAKQILRKMPKSFHSNLYIRASLLDVFMKCGDVVYAERIFGKIAKKTSAMYGAMIKGYLENNEPMKAIDLFNQLDKPGEVHVNLFFNACAQLGTREALVMTQNAFKHVPKAFHMNPIIVTSLLDALMKCGGVTEAESIFEDLSNKTIPMYGAMMKGYVENNQMNKTIDLFKQIREPNDVIMIVLFNACAHLRTKESLDIIKQALRRMPKSYYSNPRLLTSLLDALMKCKAVEDAEKLFGTVPRKTSPMYGAMMKGEEDFFYITYKKKENISLGYVLNGLATKAIDLFVKIEDPDEVNIIIFFNACAHLKTKQALQSVREVLKSMPTSYHSNSLVLSSLIDALVKCGSITEAESVFKRSEKRTSSVYVAIMNGYNNDESPWKTLRLFDQMTIDMIEKDIVVCLYLIKALSMIGDYSLCQLYIKKFPCGIPNDNHVACALIDMWGRVGQVDEAKKIFGKVRDENYVTYTAMIHCFGLNGYGNEAVELYHQMSKEFVSEVTNICVLNACSHSGLVNDARAIFGNIPVKTEKIYCAMIDCLSRASCLEESQQLINEYERFNPPLLPMYTAILSGARNSRNTELSQRIHDRMQKLFPRDKDSLAAATILLANVYASTGESEKASDIRSKLSKSGAKKKIGLSWTTINGEVFVSLQFSLYIFKKPKFSKEFRAHDRSHPRSNEIYAELEKISEVLVEHNHAYDSSCITRVLNEDETVESVLNGHSERLAIAWNFVLNPKTTRIQLRKNLRICSDCHAVTKLIAMIRQCEIVVRDANRIHHFYTNGQLKRIPHCVKTRRQPQKNQSLNIFLNYSHRTNLFNSKATDTDIIEIMWNDQTSIILTFVATSPEVITMSKSSSISSFIKLLILLLSVKNGQFMMSVKTSDQVGCLTNVKDFQIQLNDTNLDEQIQNLTSRLINRTQQVSFCSFNLSLLHTTHQVIVRYSRPPKVEADQIVVKTVVELVRNTSLVTTVQGKCTTHVCDLEYTISTVRWMLSEGKSYSNWFNEYQLKDCHGFTCLNRKLPDVRSAQCVATVRPPYVELEITYYCNSKLTDSKIFLFMWERVNMNKLFKTIKLTNSPDDETTVKTTTMRRTTMIRRTATTTEKKTTTTTCSTASTKLYTSLILLFLLLINTIFFKYCS</sequence>
<feature type="domain" description="DYW" evidence="4">
    <location>
        <begin position="879"/>
        <end position="955"/>
    </location>
</feature>
<comment type="caution">
    <text evidence="5">The sequence shown here is derived from an EMBL/GenBank/DDBJ whole genome shotgun (WGS) entry which is preliminary data.</text>
</comment>
<dbReference type="GO" id="GO:0003723">
    <property type="term" value="F:RNA binding"/>
    <property type="evidence" value="ECO:0007669"/>
    <property type="project" value="InterPro"/>
</dbReference>
<dbReference type="Proteomes" id="UP000663852">
    <property type="component" value="Unassembled WGS sequence"/>
</dbReference>
<evidence type="ECO:0000256" key="3">
    <source>
        <dbReference type="SAM" id="Phobius"/>
    </source>
</evidence>
<keyword evidence="3" id="KW-0812">Transmembrane</keyword>
<dbReference type="OrthoDB" id="185373at2759"/>
<evidence type="ECO:0000256" key="1">
    <source>
        <dbReference type="ARBA" id="ARBA00022737"/>
    </source>
</evidence>
<evidence type="ECO:0000259" key="4">
    <source>
        <dbReference type="Pfam" id="PF14432"/>
    </source>
</evidence>
<evidence type="ECO:0000313" key="5">
    <source>
        <dbReference type="EMBL" id="CAF1295728.1"/>
    </source>
</evidence>
<keyword evidence="1" id="KW-0677">Repeat</keyword>
<dbReference type="Pfam" id="PF20430">
    <property type="entry name" value="Eplus_motif"/>
    <property type="match status" value="1"/>
</dbReference>
<dbReference type="EMBL" id="CAJNOJ010000211">
    <property type="protein sequence ID" value="CAF1295728.1"/>
    <property type="molecule type" value="Genomic_DNA"/>
</dbReference>
<dbReference type="InterPro" id="IPR046960">
    <property type="entry name" value="PPR_At4g14850-like_plant"/>
</dbReference>
<proteinExistence type="predicted"/>
<dbReference type="FunFam" id="1.25.40.10:FF:000158">
    <property type="entry name" value="pentatricopeptide repeat-containing protein At2g33680"/>
    <property type="match status" value="1"/>
</dbReference>
<feature type="transmembrane region" description="Helical" evidence="3">
    <location>
        <begin position="1292"/>
        <end position="1312"/>
    </location>
</feature>